<keyword evidence="3" id="KW-1185">Reference proteome</keyword>
<evidence type="ECO:0000313" key="3">
    <source>
        <dbReference type="Proteomes" id="UP001054945"/>
    </source>
</evidence>
<evidence type="ECO:0000313" key="2">
    <source>
        <dbReference type="EMBL" id="GIX77629.1"/>
    </source>
</evidence>
<accession>A0AAV4N0A9</accession>
<organism evidence="2 3">
    <name type="scientific">Caerostris extrusa</name>
    <name type="common">Bark spider</name>
    <name type="synonym">Caerostris bankana</name>
    <dbReference type="NCBI Taxonomy" id="172846"/>
    <lineage>
        <taxon>Eukaryota</taxon>
        <taxon>Metazoa</taxon>
        <taxon>Ecdysozoa</taxon>
        <taxon>Arthropoda</taxon>
        <taxon>Chelicerata</taxon>
        <taxon>Arachnida</taxon>
        <taxon>Araneae</taxon>
        <taxon>Araneomorphae</taxon>
        <taxon>Entelegynae</taxon>
        <taxon>Araneoidea</taxon>
        <taxon>Araneidae</taxon>
        <taxon>Caerostris</taxon>
    </lineage>
</organism>
<protein>
    <submittedName>
        <fullName evidence="2">Uncharacterized protein</fullName>
    </submittedName>
</protein>
<evidence type="ECO:0000256" key="1">
    <source>
        <dbReference type="SAM" id="MobiDB-lite"/>
    </source>
</evidence>
<gene>
    <name evidence="2" type="ORF">CEXT_291271</name>
</gene>
<reference evidence="2 3" key="1">
    <citation type="submission" date="2021-06" db="EMBL/GenBank/DDBJ databases">
        <title>Caerostris extrusa draft genome.</title>
        <authorList>
            <person name="Kono N."/>
            <person name="Arakawa K."/>
        </authorList>
    </citation>
    <scope>NUCLEOTIDE SEQUENCE [LARGE SCALE GENOMIC DNA]</scope>
</reference>
<dbReference type="EMBL" id="BPLR01020344">
    <property type="protein sequence ID" value="GIX77629.1"/>
    <property type="molecule type" value="Genomic_DNA"/>
</dbReference>
<comment type="caution">
    <text evidence="2">The sequence shown here is derived from an EMBL/GenBank/DDBJ whole genome shotgun (WGS) entry which is preliminary data.</text>
</comment>
<feature type="region of interest" description="Disordered" evidence="1">
    <location>
        <begin position="1"/>
        <end position="31"/>
    </location>
</feature>
<name>A0AAV4N0A9_CAEEX</name>
<sequence>MLSPSSRDGRGAKEIQSPGLRRLHGRAGAQEDEIGMKRFSTAFRTTGQHSTVSCRCTHRLFARILAYFPASLLTGGPFGGEHNMVIESRRNM</sequence>
<dbReference type="AlphaFoldDB" id="A0AAV4N0A9"/>
<proteinExistence type="predicted"/>
<dbReference type="Proteomes" id="UP001054945">
    <property type="component" value="Unassembled WGS sequence"/>
</dbReference>